<proteinExistence type="predicted"/>
<dbReference type="NCBIfam" id="TIGR02458">
    <property type="entry name" value="CbtA"/>
    <property type="match status" value="1"/>
</dbReference>
<keyword evidence="3" id="KW-1185">Reference proteome</keyword>
<evidence type="ECO:0000313" key="2">
    <source>
        <dbReference type="EMBL" id="MBP5859086.1"/>
    </source>
</evidence>
<organism evidence="2 3">
    <name type="scientific">Marivibrio halodurans</name>
    <dbReference type="NCBI Taxonomy" id="2039722"/>
    <lineage>
        <taxon>Bacteria</taxon>
        <taxon>Pseudomonadati</taxon>
        <taxon>Pseudomonadota</taxon>
        <taxon>Alphaproteobacteria</taxon>
        <taxon>Rhodospirillales</taxon>
        <taxon>Rhodospirillaceae</taxon>
        <taxon>Marivibrio</taxon>
    </lineage>
</organism>
<feature type="transmembrane region" description="Helical" evidence="1">
    <location>
        <begin position="88"/>
        <end position="111"/>
    </location>
</feature>
<evidence type="ECO:0000256" key="1">
    <source>
        <dbReference type="SAM" id="Phobius"/>
    </source>
</evidence>
<name>A0A8J7SQG6_9PROT</name>
<keyword evidence="1" id="KW-1133">Transmembrane helix</keyword>
<keyword evidence="1" id="KW-0472">Membrane</keyword>
<feature type="transmembrane region" description="Helical" evidence="1">
    <location>
        <begin position="157"/>
        <end position="176"/>
    </location>
</feature>
<feature type="transmembrane region" description="Helical" evidence="1">
    <location>
        <begin position="183"/>
        <end position="199"/>
    </location>
</feature>
<dbReference type="EMBL" id="JAGMWN010000014">
    <property type="protein sequence ID" value="MBP5859086.1"/>
    <property type="molecule type" value="Genomic_DNA"/>
</dbReference>
<sequence>MFKKLFGAALSAGILAGVLISALQAITVTPLILQAETYENAAAPARIDHANAVAAWGDARILFVHSTGDAHGDGEDAWAPEDGLERTAFTAMSNILVGCGFALLLAAGFALSGRRIDARAGLLWGAAGFAAATLAPAAGLPPELPGMAAADLQARQIWWVGTVLATGIGLWLTVFARGGAARLPMILGGLALIALPHLIGAPHPHGADAVGGGVPAELAAQYAGLSIAVSAVFWLILGWLAGGFWARIEASEQAGDAASPATAG</sequence>
<dbReference type="InterPro" id="IPR012666">
    <property type="entry name" value="CbtA_put"/>
</dbReference>
<evidence type="ECO:0000313" key="3">
    <source>
        <dbReference type="Proteomes" id="UP000672602"/>
    </source>
</evidence>
<dbReference type="AlphaFoldDB" id="A0A8J7SQG6"/>
<gene>
    <name evidence="2" type="ORF">KAJ83_18845</name>
</gene>
<dbReference type="Proteomes" id="UP000672602">
    <property type="component" value="Unassembled WGS sequence"/>
</dbReference>
<feature type="transmembrane region" description="Helical" evidence="1">
    <location>
        <begin position="219"/>
        <end position="241"/>
    </location>
</feature>
<keyword evidence="1" id="KW-0812">Transmembrane</keyword>
<dbReference type="RefSeq" id="WP_210683683.1">
    <property type="nucleotide sequence ID" value="NZ_JAGMWN010000014.1"/>
</dbReference>
<feature type="transmembrane region" description="Helical" evidence="1">
    <location>
        <begin position="118"/>
        <end position="137"/>
    </location>
</feature>
<protein>
    <submittedName>
        <fullName evidence="2">CbtA family protein</fullName>
    </submittedName>
</protein>
<accession>A0A8J7SQG6</accession>
<reference evidence="2" key="1">
    <citation type="submission" date="2021-04" db="EMBL/GenBank/DDBJ databases">
        <authorList>
            <person name="Zhang D.-C."/>
        </authorList>
    </citation>
    <scope>NUCLEOTIDE SEQUENCE</scope>
    <source>
        <strain evidence="2">CGMCC 1.15697</strain>
    </source>
</reference>
<dbReference type="Pfam" id="PF09490">
    <property type="entry name" value="CbtA"/>
    <property type="match status" value="1"/>
</dbReference>
<comment type="caution">
    <text evidence="2">The sequence shown here is derived from an EMBL/GenBank/DDBJ whole genome shotgun (WGS) entry which is preliminary data.</text>
</comment>